<comment type="subcellular location">
    <subcellularLocation>
        <location evidence="1">Membrane</location>
        <topology evidence="1">Multi-pass membrane protein</topology>
    </subcellularLocation>
</comment>
<sequence length="349" mass="40170">MGTLAGHLLPGSFFILFSIWWSFITAIRYVQSRLNFKNRNGFKSSVTMPCIFISCRNAPIESYLKGVLGFLALLAEAYTGVNISYKNLSELNSNMNSTGHTEHNHQHQHKRSEELIKVWSFERGNIQHITMYSAFVLGSIIEILIHYGVDLPKRIEYAMGILAFSIEAFLFAFHLHGKEVVDIYVHMFLVYAIFGCIIFTSLECYNPRNVLFVYGRVLFTLLQGTWFFQVGFMLYPPTDNPAYHWDLSSHGNIMIVTACFCWHIMLIVIGLLGQLWFVKKILINSKRFEGSLESLRMIDDYTQGGRVSQQYFNLKSKHGEKNHLINHNDSSGDEDIVIDLNKNERIVLK</sequence>
<evidence type="ECO:0000256" key="5">
    <source>
        <dbReference type="ARBA" id="ARBA00023136"/>
    </source>
</evidence>
<feature type="transmembrane region" description="Helical" evidence="6">
    <location>
        <begin position="255"/>
        <end position="278"/>
    </location>
</feature>
<dbReference type="InterPro" id="IPR042127">
    <property type="entry name" value="TMEM45"/>
</dbReference>
<feature type="transmembrane region" description="Helical" evidence="6">
    <location>
        <begin position="126"/>
        <end position="145"/>
    </location>
</feature>
<keyword evidence="4 6" id="KW-1133">Transmembrane helix</keyword>
<feature type="transmembrane region" description="Helical" evidence="6">
    <location>
        <begin position="66"/>
        <end position="85"/>
    </location>
</feature>
<protein>
    <recommendedName>
        <fullName evidence="9">Transmembrane protein 45B</fullName>
    </recommendedName>
</protein>
<dbReference type="PANTHER" id="PTHR16007:SF15">
    <property type="entry name" value="TRANSMEMBRANE PROTEIN 45B"/>
    <property type="match status" value="1"/>
</dbReference>
<comment type="similarity">
    <text evidence="2">Belongs to the TMEM45 family.</text>
</comment>
<dbReference type="AlphaFoldDB" id="A0A814JF83"/>
<proteinExistence type="inferred from homology"/>
<evidence type="ECO:0000256" key="4">
    <source>
        <dbReference type="ARBA" id="ARBA00022989"/>
    </source>
</evidence>
<evidence type="ECO:0000256" key="3">
    <source>
        <dbReference type="ARBA" id="ARBA00022692"/>
    </source>
</evidence>
<dbReference type="EMBL" id="CAJNOC010004901">
    <property type="protein sequence ID" value="CAF1036808.1"/>
    <property type="molecule type" value="Genomic_DNA"/>
</dbReference>
<evidence type="ECO:0000313" key="8">
    <source>
        <dbReference type="Proteomes" id="UP000663879"/>
    </source>
</evidence>
<evidence type="ECO:0008006" key="9">
    <source>
        <dbReference type="Google" id="ProtNLM"/>
    </source>
</evidence>
<accession>A0A814JF83</accession>
<feature type="transmembrane region" description="Helical" evidence="6">
    <location>
        <begin position="217"/>
        <end position="235"/>
    </location>
</feature>
<feature type="transmembrane region" description="Helical" evidence="6">
    <location>
        <begin position="12"/>
        <end position="30"/>
    </location>
</feature>
<feature type="transmembrane region" description="Helical" evidence="6">
    <location>
        <begin position="183"/>
        <end position="205"/>
    </location>
</feature>
<dbReference type="InterPro" id="IPR006904">
    <property type="entry name" value="DUF716"/>
</dbReference>
<reference evidence="7" key="1">
    <citation type="submission" date="2021-02" db="EMBL/GenBank/DDBJ databases">
        <authorList>
            <person name="Nowell W R."/>
        </authorList>
    </citation>
    <scope>NUCLEOTIDE SEQUENCE</scope>
    <source>
        <strain evidence="7">Ploen Becks lab</strain>
    </source>
</reference>
<evidence type="ECO:0000313" key="7">
    <source>
        <dbReference type="EMBL" id="CAF1036808.1"/>
    </source>
</evidence>
<evidence type="ECO:0000256" key="1">
    <source>
        <dbReference type="ARBA" id="ARBA00004141"/>
    </source>
</evidence>
<organism evidence="7 8">
    <name type="scientific">Brachionus calyciflorus</name>
    <dbReference type="NCBI Taxonomy" id="104777"/>
    <lineage>
        <taxon>Eukaryota</taxon>
        <taxon>Metazoa</taxon>
        <taxon>Spiralia</taxon>
        <taxon>Gnathifera</taxon>
        <taxon>Rotifera</taxon>
        <taxon>Eurotatoria</taxon>
        <taxon>Monogononta</taxon>
        <taxon>Pseudotrocha</taxon>
        <taxon>Ploima</taxon>
        <taxon>Brachionidae</taxon>
        <taxon>Brachionus</taxon>
    </lineage>
</organism>
<dbReference type="Proteomes" id="UP000663879">
    <property type="component" value="Unassembled WGS sequence"/>
</dbReference>
<feature type="transmembrane region" description="Helical" evidence="6">
    <location>
        <begin position="157"/>
        <end position="177"/>
    </location>
</feature>
<dbReference type="Pfam" id="PF04819">
    <property type="entry name" value="DUF716"/>
    <property type="match status" value="1"/>
</dbReference>
<keyword evidence="3 6" id="KW-0812">Transmembrane</keyword>
<dbReference type="PANTHER" id="PTHR16007">
    <property type="entry name" value="EPIDIDYMAL MEMBRANE PROTEIN E9-RELATED"/>
    <property type="match status" value="1"/>
</dbReference>
<keyword evidence="5 6" id="KW-0472">Membrane</keyword>
<keyword evidence="8" id="KW-1185">Reference proteome</keyword>
<comment type="caution">
    <text evidence="7">The sequence shown here is derived from an EMBL/GenBank/DDBJ whole genome shotgun (WGS) entry which is preliminary data.</text>
</comment>
<name>A0A814JF83_9BILA</name>
<evidence type="ECO:0000256" key="6">
    <source>
        <dbReference type="SAM" id="Phobius"/>
    </source>
</evidence>
<evidence type="ECO:0000256" key="2">
    <source>
        <dbReference type="ARBA" id="ARBA00006948"/>
    </source>
</evidence>
<dbReference type="GO" id="GO:0016020">
    <property type="term" value="C:membrane"/>
    <property type="evidence" value="ECO:0007669"/>
    <property type="project" value="UniProtKB-SubCell"/>
</dbReference>
<dbReference type="OrthoDB" id="551896at2759"/>
<gene>
    <name evidence="7" type="ORF">OXX778_LOCUS18153</name>
</gene>